<feature type="chain" id="PRO_5026323114" evidence="3">
    <location>
        <begin position="20"/>
        <end position="477"/>
    </location>
</feature>
<dbReference type="RefSeq" id="WP_154377285.1">
    <property type="nucleotide sequence ID" value="NZ_WKJK01000006.1"/>
</dbReference>
<gene>
    <name evidence="4" type="ORF">GJ699_14370</name>
</gene>
<organism evidence="4 5">
    <name type="scientific">Duganella guangzhouensis</name>
    <dbReference type="NCBI Taxonomy" id="2666084"/>
    <lineage>
        <taxon>Bacteria</taxon>
        <taxon>Pseudomonadati</taxon>
        <taxon>Pseudomonadota</taxon>
        <taxon>Betaproteobacteria</taxon>
        <taxon>Burkholderiales</taxon>
        <taxon>Oxalobacteraceae</taxon>
        <taxon>Telluria group</taxon>
        <taxon>Duganella</taxon>
    </lineage>
</organism>
<evidence type="ECO:0000256" key="2">
    <source>
        <dbReference type="SAM" id="Phobius"/>
    </source>
</evidence>
<reference evidence="4 5" key="1">
    <citation type="submission" date="2019-11" db="EMBL/GenBank/DDBJ databases">
        <title>Novel species isolated from a subtropical stream in China.</title>
        <authorList>
            <person name="Lu H."/>
        </authorList>
    </citation>
    <scope>NUCLEOTIDE SEQUENCE [LARGE SCALE GENOMIC DNA]</scope>
    <source>
        <strain evidence="4 5">FT80W</strain>
    </source>
</reference>
<protein>
    <submittedName>
        <fullName evidence="4">Uncharacterized protein</fullName>
    </submittedName>
</protein>
<keyword evidence="2" id="KW-1133">Transmembrane helix</keyword>
<sequence>MKRLLCMAVCVLVSTVAQATTGLADPACTARGAAPETRLANMRQPVATAIDTLDNAHIRLSSPSLASGTLAYLSVTPDFAPQLDKVCLLGYFELRRGSDTLALPITFESVEVVKDVNPHDASQVQPTTRIHFRVPNTGEFGSGSDNQPFWKLWEQEQSLRLKIAAYAYTDGSRGAVYFGRDMPVIISHQGTSIFAALLFAVFFYLIAGIAVAPVARTHATAASGLHNLGPRLLPWNITGQNGQASLSQLQMLVFTLIVATLLFYQWLRTGLLEELSNDLLYLIGISTAGTAASQVAVAIRKNLDDEVYRYVQQLGWFTAPVAESRSGGAPSGLLMTDRRFDIYKFQMLVFTCVIAAYVVASGASKLGSLHISATLLTLMGMSQGAYVGGRAATDLLSPLQDQLRGMQALQRRYIANTDPKIAADLRQQFRRAAGQAGAMFESMFGRMLPSAMLEIPPDAHSASGAENEPPTASKLAD</sequence>
<keyword evidence="3" id="KW-0732">Signal</keyword>
<comment type="caution">
    <text evidence="4">The sequence shown here is derived from an EMBL/GenBank/DDBJ whole genome shotgun (WGS) entry which is preliminary data.</text>
</comment>
<evidence type="ECO:0000256" key="1">
    <source>
        <dbReference type="SAM" id="MobiDB-lite"/>
    </source>
</evidence>
<keyword evidence="2" id="KW-0812">Transmembrane</keyword>
<keyword evidence="5" id="KW-1185">Reference proteome</keyword>
<feature type="transmembrane region" description="Helical" evidence="2">
    <location>
        <begin position="193"/>
        <end position="215"/>
    </location>
</feature>
<name>A0A6I2L1S9_9BURK</name>
<evidence type="ECO:0000256" key="3">
    <source>
        <dbReference type="SAM" id="SignalP"/>
    </source>
</evidence>
<feature type="region of interest" description="Disordered" evidence="1">
    <location>
        <begin position="455"/>
        <end position="477"/>
    </location>
</feature>
<feature type="transmembrane region" description="Helical" evidence="2">
    <location>
        <begin position="279"/>
        <end position="299"/>
    </location>
</feature>
<dbReference type="EMBL" id="WKJK01000006">
    <property type="protein sequence ID" value="MRW91177.1"/>
    <property type="molecule type" value="Genomic_DNA"/>
</dbReference>
<accession>A0A6I2L1S9</accession>
<dbReference type="AlphaFoldDB" id="A0A6I2L1S9"/>
<keyword evidence="2" id="KW-0472">Membrane</keyword>
<feature type="signal peptide" evidence="3">
    <location>
        <begin position="1"/>
        <end position="19"/>
    </location>
</feature>
<dbReference type="Proteomes" id="UP000433309">
    <property type="component" value="Unassembled WGS sequence"/>
</dbReference>
<feature type="transmembrane region" description="Helical" evidence="2">
    <location>
        <begin position="249"/>
        <end position="267"/>
    </location>
</feature>
<evidence type="ECO:0000313" key="4">
    <source>
        <dbReference type="EMBL" id="MRW91177.1"/>
    </source>
</evidence>
<feature type="transmembrane region" description="Helical" evidence="2">
    <location>
        <begin position="345"/>
        <end position="363"/>
    </location>
</feature>
<evidence type="ECO:0000313" key="5">
    <source>
        <dbReference type="Proteomes" id="UP000433309"/>
    </source>
</evidence>
<proteinExistence type="predicted"/>